<dbReference type="PANTHER" id="PTHR47234">
    <property type="match status" value="1"/>
</dbReference>
<dbReference type="AlphaFoldDB" id="Q1GT54"/>
<sequence>MIKTTQSRWVRQSSRIALIVAAGMAATMARAQDAAPQDDNAQAAEEIVVTGSNIKGASDSGAIAVTTLGKEEIESFGASSTGEIMEYIAQAGSAEINGAADGPNDARGDVATVNLRGLGTGNTLILLNGRRIAAHAANQDIGSTPRQIVNVNAFPATGIDRVEVLRDGASALYGSDATAGVVNTILDADFSRNILSFEYSKLEGTGSDEISIDGGFGVEFNKGRTRLMLSGSYYDRNGLFSSELGPQFNSVDKRAFLGDSPFATETTDFRNTSTSSPFGQFQVGSVNADGVFVGRRVRQGTTALTSSSGVFHIQPCDFPGTRAELGTGSEGCMGLDDGSLDTALRYDFGANQPNNSLNEGVNIANDPVTAKGRQLISSARRYNAYANMEHEFEGGVELFAEALYYRATTSSNRAAQPVDSGLAFLIVPASNYWNPFGAVGSPNRLPGLNTSDVPAEGRDILLVNWRPTDLGPRFIDTQTETYRLLAGLRGQFGSWDWEGAVAMSGNRTEDTESNRLSKTLLVAELAKSTPDAINPFGGPNANTQEQWDRVRISNTNVGTTELMTADFRVSNSDAFDLIDGPVGLAFGVEWRHDYYEEDRDPRLDGTIIFDESNVSGVSDVVGVSPTRDSSAGRDVFSAFGEALIPLHRGEGTFINDLTLQLAVRGEYFNDIKDGAVKPKVALSWFPVEAFNLRAAYSQGFRVPNLVQLNRGDISRLNLGTEDYYRRDVTGDPVSTGDAYLASVRQSNPDLKNEDTETFVVGATLDLTKAFESNIFRRFAINVDYWRFEQTGVIGAFGDQEALALDFLLRQQGSSNPNVVRAPVTAADQAAFDAYNAANPDAPRQAAGQVQFIVDPYINLDSQVADGFDFGLSTSIDAGSAGTFRFGVEATYLNKLDVVRNDLLAALAQNPAFAGDFAELQVDRVKLDGNPRWRGTATFGWRLDDFSMGGSVRYVSDMIDTSADITVDGETVYWKVKEDWRVNLHGEYRFRLGGRRDVRLRLGVNNVFDSAPPLVDESLGYYPEYHSVKPREFYVQLRGSF</sequence>
<dbReference type="GO" id="GO:0009279">
    <property type="term" value="C:cell outer membrane"/>
    <property type="evidence" value="ECO:0007669"/>
    <property type="project" value="UniProtKB-SubCell"/>
</dbReference>
<dbReference type="STRING" id="317655.Sala_1455"/>
<evidence type="ECO:0000313" key="13">
    <source>
        <dbReference type="EMBL" id="ABF53168.1"/>
    </source>
</evidence>
<evidence type="ECO:0000256" key="4">
    <source>
        <dbReference type="ARBA" id="ARBA00022692"/>
    </source>
</evidence>
<keyword evidence="6 8" id="KW-0472">Membrane</keyword>
<evidence type="ECO:0000256" key="10">
    <source>
        <dbReference type="SAM" id="SignalP"/>
    </source>
</evidence>
<evidence type="ECO:0000256" key="9">
    <source>
        <dbReference type="RuleBase" id="RU003357"/>
    </source>
</evidence>
<evidence type="ECO:0000256" key="3">
    <source>
        <dbReference type="ARBA" id="ARBA00022452"/>
    </source>
</evidence>
<keyword evidence="7 8" id="KW-0998">Cell outer membrane</keyword>
<keyword evidence="2 8" id="KW-0813">Transport</keyword>
<keyword evidence="5 9" id="KW-0798">TonB box</keyword>
<evidence type="ECO:0000256" key="7">
    <source>
        <dbReference type="ARBA" id="ARBA00023237"/>
    </source>
</evidence>
<evidence type="ECO:0000256" key="5">
    <source>
        <dbReference type="ARBA" id="ARBA00023077"/>
    </source>
</evidence>
<dbReference type="Pfam" id="PF07715">
    <property type="entry name" value="Plug"/>
    <property type="match status" value="1"/>
</dbReference>
<evidence type="ECO:0000256" key="6">
    <source>
        <dbReference type="ARBA" id="ARBA00023136"/>
    </source>
</evidence>
<gene>
    <name evidence="13" type="ordered locus">Sala_1455</name>
</gene>
<reference evidence="13 14" key="1">
    <citation type="journal article" date="2009" name="Proc. Natl. Acad. Sci. U.S.A.">
        <title>The genomic basis of trophic strategy in marine bacteria.</title>
        <authorList>
            <person name="Lauro F.M."/>
            <person name="McDougald D."/>
            <person name="Thomas T."/>
            <person name="Williams T.J."/>
            <person name="Egan S."/>
            <person name="Rice S."/>
            <person name="DeMaere M.Z."/>
            <person name="Ting L."/>
            <person name="Ertan H."/>
            <person name="Johnson J."/>
            <person name="Ferriera S."/>
            <person name="Lapidus A."/>
            <person name="Anderson I."/>
            <person name="Kyrpides N."/>
            <person name="Munk A.C."/>
            <person name="Detter C."/>
            <person name="Han C.S."/>
            <person name="Brown M.V."/>
            <person name="Robb F.T."/>
            <person name="Kjelleberg S."/>
            <person name="Cavicchioli R."/>
        </authorList>
    </citation>
    <scope>NUCLEOTIDE SEQUENCE [LARGE SCALE GENOMIC DNA]</scope>
    <source>
        <strain evidence="14">DSM 13593 / LMG 18877 / RB2256</strain>
    </source>
</reference>
<dbReference type="PANTHER" id="PTHR47234:SF2">
    <property type="entry name" value="TONB-DEPENDENT RECEPTOR"/>
    <property type="match status" value="1"/>
</dbReference>
<protein>
    <submittedName>
        <fullName evidence="13">TonB-dependent receptor, plug</fullName>
    </submittedName>
</protein>
<evidence type="ECO:0000259" key="11">
    <source>
        <dbReference type="Pfam" id="PF00593"/>
    </source>
</evidence>
<evidence type="ECO:0000256" key="2">
    <source>
        <dbReference type="ARBA" id="ARBA00022448"/>
    </source>
</evidence>
<keyword evidence="3 8" id="KW-1134">Transmembrane beta strand</keyword>
<evidence type="ECO:0000259" key="12">
    <source>
        <dbReference type="Pfam" id="PF07715"/>
    </source>
</evidence>
<evidence type="ECO:0000256" key="1">
    <source>
        <dbReference type="ARBA" id="ARBA00004571"/>
    </source>
</evidence>
<dbReference type="InterPro" id="IPR012910">
    <property type="entry name" value="Plug_dom"/>
</dbReference>
<proteinExistence type="inferred from homology"/>
<evidence type="ECO:0000256" key="8">
    <source>
        <dbReference type="PROSITE-ProRule" id="PRU01360"/>
    </source>
</evidence>
<comment type="similarity">
    <text evidence="8 9">Belongs to the TonB-dependent receptor family.</text>
</comment>
<evidence type="ECO:0000313" key="14">
    <source>
        <dbReference type="Proteomes" id="UP000006578"/>
    </source>
</evidence>
<keyword evidence="10" id="KW-0732">Signal</keyword>
<keyword evidence="4 8" id="KW-0812">Transmembrane</keyword>
<dbReference type="HOGENOM" id="CLU_010745_0_1_5"/>
<dbReference type="KEGG" id="sal:Sala_1455"/>
<feature type="chain" id="PRO_5004189560" evidence="10">
    <location>
        <begin position="32"/>
        <end position="1040"/>
    </location>
</feature>
<dbReference type="Proteomes" id="UP000006578">
    <property type="component" value="Chromosome"/>
</dbReference>
<dbReference type="RefSeq" id="WP_011541748.1">
    <property type="nucleotide sequence ID" value="NC_008048.1"/>
</dbReference>
<organism evidence="13 14">
    <name type="scientific">Sphingopyxis alaskensis (strain DSM 13593 / LMG 18877 / RB2256)</name>
    <name type="common">Sphingomonas alaskensis</name>
    <dbReference type="NCBI Taxonomy" id="317655"/>
    <lineage>
        <taxon>Bacteria</taxon>
        <taxon>Pseudomonadati</taxon>
        <taxon>Pseudomonadota</taxon>
        <taxon>Alphaproteobacteria</taxon>
        <taxon>Sphingomonadales</taxon>
        <taxon>Sphingomonadaceae</taxon>
        <taxon>Sphingopyxis</taxon>
    </lineage>
</organism>
<name>Q1GT54_SPHAL</name>
<feature type="domain" description="TonB-dependent receptor-like beta-barrel" evidence="11">
    <location>
        <begin position="469"/>
        <end position="1006"/>
    </location>
</feature>
<dbReference type="InterPro" id="IPR000531">
    <property type="entry name" value="Beta-barrel_TonB"/>
</dbReference>
<dbReference type="PROSITE" id="PS52016">
    <property type="entry name" value="TONB_DEPENDENT_REC_3"/>
    <property type="match status" value="1"/>
</dbReference>
<dbReference type="EMBL" id="CP000356">
    <property type="protein sequence ID" value="ABF53168.1"/>
    <property type="molecule type" value="Genomic_DNA"/>
</dbReference>
<comment type="subcellular location">
    <subcellularLocation>
        <location evidence="1 8">Cell outer membrane</location>
        <topology evidence="1 8">Multi-pass membrane protein</topology>
    </subcellularLocation>
</comment>
<dbReference type="InterPro" id="IPR036942">
    <property type="entry name" value="Beta-barrel_TonB_sf"/>
</dbReference>
<dbReference type="eggNOG" id="COG4771">
    <property type="taxonomic scope" value="Bacteria"/>
</dbReference>
<accession>Q1GT54</accession>
<dbReference type="Gene3D" id="2.170.130.10">
    <property type="entry name" value="TonB-dependent receptor, plug domain"/>
    <property type="match status" value="1"/>
</dbReference>
<dbReference type="Pfam" id="PF00593">
    <property type="entry name" value="TonB_dep_Rec_b-barrel"/>
    <property type="match status" value="1"/>
</dbReference>
<dbReference type="Gene3D" id="2.40.170.20">
    <property type="entry name" value="TonB-dependent receptor, beta-barrel domain"/>
    <property type="match status" value="1"/>
</dbReference>
<dbReference type="eggNOG" id="COG1629">
    <property type="taxonomic scope" value="Bacteria"/>
</dbReference>
<keyword evidence="13" id="KW-0675">Receptor</keyword>
<dbReference type="SUPFAM" id="SSF56935">
    <property type="entry name" value="Porins"/>
    <property type="match status" value="1"/>
</dbReference>
<keyword evidence="14" id="KW-1185">Reference proteome</keyword>
<dbReference type="InterPro" id="IPR037066">
    <property type="entry name" value="Plug_dom_sf"/>
</dbReference>
<dbReference type="InterPro" id="IPR039426">
    <property type="entry name" value="TonB-dep_rcpt-like"/>
</dbReference>
<feature type="signal peptide" evidence="10">
    <location>
        <begin position="1"/>
        <end position="31"/>
    </location>
</feature>
<feature type="domain" description="TonB-dependent receptor plug" evidence="12">
    <location>
        <begin position="62"/>
        <end position="181"/>
    </location>
</feature>